<evidence type="ECO:0000256" key="2">
    <source>
        <dbReference type="ARBA" id="ARBA00023015"/>
    </source>
</evidence>
<keyword evidence="9" id="KW-1185">Reference proteome</keyword>
<dbReference type="Gene3D" id="2.20.25.80">
    <property type="entry name" value="WRKY domain"/>
    <property type="match status" value="1"/>
</dbReference>
<dbReference type="EMBL" id="RWGY01000029">
    <property type="protein sequence ID" value="TVU19865.1"/>
    <property type="molecule type" value="Genomic_DNA"/>
</dbReference>
<evidence type="ECO:0000256" key="6">
    <source>
        <dbReference type="SAM" id="MobiDB-lite"/>
    </source>
</evidence>
<dbReference type="GO" id="GO:0005634">
    <property type="term" value="C:nucleus"/>
    <property type="evidence" value="ECO:0007669"/>
    <property type="project" value="UniProtKB-SubCell"/>
</dbReference>
<feature type="region of interest" description="Disordered" evidence="6">
    <location>
        <begin position="72"/>
        <end position="116"/>
    </location>
</feature>
<evidence type="ECO:0000256" key="1">
    <source>
        <dbReference type="ARBA" id="ARBA00004123"/>
    </source>
</evidence>
<evidence type="ECO:0000256" key="3">
    <source>
        <dbReference type="ARBA" id="ARBA00023125"/>
    </source>
</evidence>
<dbReference type="SUPFAM" id="SSF118290">
    <property type="entry name" value="WRKY DNA-binding domain"/>
    <property type="match status" value="1"/>
</dbReference>
<evidence type="ECO:0000259" key="7">
    <source>
        <dbReference type="PROSITE" id="PS50811"/>
    </source>
</evidence>
<feature type="domain" description="WRKY" evidence="7">
    <location>
        <begin position="102"/>
        <end position="129"/>
    </location>
</feature>
<reference evidence="8 9" key="1">
    <citation type="journal article" date="2019" name="Sci. Rep.">
        <title>A high-quality genome of Eragrostis curvula grass provides insights into Poaceae evolution and supports new strategies to enhance forage quality.</title>
        <authorList>
            <person name="Carballo J."/>
            <person name="Santos B.A.C.M."/>
            <person name="Zappacosta D."/>
            <person name="Garbus I."/>
            <person name="Selva J.P."/>
            <person name="Gallo C.A."/>
            <person name="Diaz A."/>
            <person name="Albertini E."/>
            <person name="Caccamo M."/>
            <person name="Echenique V."/>
        </authorList>
    </citation>
    <scope>NUCLEOTIDE SEQUENCE [LARGE SCALE GENOMIC DNA]</scope>
    <source>
        <strain evidence="9">cv. Victoria</strain>
        <tissue evidence="8">Leaf</tissue>
    </source>
</reference>
<dbReference type="InterPro" id="IPR003657">
    <property type="entry name" value="WRKY_dom"/>
</dbReference>
<accession>A0A5J9U8C8</accession>
<dbReference type="AlphaFoldDB" id="A0A5J9U8C8"/>
<proteinExistence type="predicted"/>
<feature type="non-terminal residue" evidence="8">
    <location>
        <position position="1"/>
    </location>
</feature>
<keyword evidence="4" id="KW-0804">Transcription</keyword>
<evidence type="ECO:0000256" key="5">
    <source>
        <dbReference type="ARBA" id="ARBA00023242"/>
    </source>
</evidence>
<evidence type="ECO:0000256" key="4">
    <source>
        <dbReference type="ARBA" id="ARBA00023163"/>
    </source>
</evidence>
<dbReference type="Gramene" id="TVU19865">
    <property type="protein sequence ID" value="TVU19865"/>
    <property type="gene ID" value="EJB05_36040"/>
</dbReference>
<keyword evidence="3" id="KW-0238">DNA-binding</keyword>
<comment type="caution">
    <text evidence="8">The sequence shown here is derived from an EMBL/GenBank/DDBJ whole genome shotgun (WGS) entry which is preliminary data.</text>
</comment>
<dbReference type="Pfam" id="PF03106">
    <property type="entry name" value="WRKY"/>
    <property type="match status" value="1"/>
</dbReference>
<dbReference type="PROSITE" id="PS50811">
    <property type="entry name" value="WRKY"/>
    <property type="match status" value="1"/>
</dbReference>
<gene>
    <name evidence="8" type="ORF">EJB05_36040</name>
</gene>
<dbReference type="GO" id="GO:0003700">
    <property type="term" value="F:DNA-binding transcription factor activity"/>
    <property type="evidence" value="ECO:0007669"/>
    <property type="project" value="InterPro"/>
</dbReference>
<dbReference type="OrthoDB" id="719713at2759"/>
<dbReference type="GO" id="GO:0043565">
    <property type="term" value="F:sequence-specific DNA binding"/>
    <property type="evidence" value="ECO:0007669"/>
    <property type="project" value="InterPro"/>
</dbReference>
<name>A0A5J9U8C8_9POAL</name>
<dbReference type="InterPro" id="IPR036576">
    <property type="entry name" value="WRKY_dom_sf"/>
</dbReference>
<comment type="subcellular location">
    <subcellularLocation>
        <location evidence="1">Nucleus</location>
    </subcellularLocation>
</comment>
<dbReference type="Proteomes" id="UP000324897">
    <property type="component" value="Chromosome 7"/>
</dbReference>
<keyword evidence="5" id="KW-0539">Nucleus</keyword>
<sequence length="135" mass="14666">MALAASNGGPAALMASELMARGRESAAALEALLQGTPAQHGDLRELAEQILCCLIGPLARCAARRVRHRRRRRWQEAQDATARSGPGEAARALGAEMPTRVEKRSTPEDGFLWRKYGQKGIQSSKYPRSVSLPES</sequence>
<evidence type="ECO:0000313" key="9">
    <source>
        <dbReference type="Proteomes" id="UP000324897"/>
    </source>
</evidence>
<protein>
    <recommendedName>
        <fullName evidence="7">WRKY domain-containing protein</fullName>
    </recommendedName>
</protein>
<keyword evidence="2" id="KW-0805">Transcription regulation</keyword>
<evidence type="ECO:0000313" key="8">
    <source>
        <dbReference type="EMBL" id="TVU19865.1"/>
    </source>
</evidence>
<organism evidence="8 9">
    <name type="scientific">Eragrostis curvula</name>
    <name type="common">weeping love grass</name>
    <dbReference type="NCBI Taxonomy" id="38414"/>
    <lineage>
        <taxon>Eukaryota</taxon>
        <taxon>Viridiplantae</taxon>
        <taxon>Streptophyta</taxon>
        <taxon>Embryophyta</taxon>
        <taxon>Tracheophyta</taxon>
        <taxon>Spermatophyta</taxon>
        <taxon>Magnoliopsida</taxon>
        <taxon>Liliopsida</taxon>
        <taxon>Poales</taxon>
        <taxon>Poaceae</taxon>
        <taxon>PACMAD clade</taxon>
        <taxon>Chloridoideae</taxon>
        <taxon>Eragrostideae</taxon>
        <taxon>Eragrostidinae</taxon>
        <taxon>Eragrostis</taxon>
    </lineage>
</organism>